<evidence type="ECO:0000256" key="7">
    <source>
        <dbReference type="SAM" id="Phobius"/>
    </source>
</evidence>
<dbReference type="PANTHER" id="PTHR43047:SF64">
    <property type="entry name" value="HISTIDINE KINASE CONTAINING CHEY-HOMOLOGOUS RECEIVER DOMAIN AND PAS DOMAIN-RELATED"/>
    <property type="match status" value="1"/>
</dbReference>
<feature type="transmembrane region" description="Helical" evidence="7">
    <location>
        <begin position="12"/>
        <end position="29"/>
    </location>
</feature>
<keyword evidence="7" id="KW-0812">Transmembrane</keyword>
<dbReference type="PANTHER" id="PTHR43047">
    <property type="entry name" value="TWO-COMPONENT HISTIDINE PROTEIN KINASE"/>
    <property type="match status" value="1"/>
</dbReference>
<dbReference type="InterPro" id="IPR036097">
    <property type="entry name" value="HisK_dim/P_sf"/>
</dbReference>
<dbReference type="SMART" id="SM00387">
    <property type="entry name" value="HATPase_c"/>
    <property type="match status" value="1"/>
</dbReference>
<dbReference type="SMART" id="SM00448">
    <property type="entry name" value="REC"/>
    <property type="match status" value="1"/>
</dbReference>
<comment type="catalytic activity">
    <reaction evidence="1">
        <text>ATP + protein L-histidine = ADP + protein N-phospho-L-histidine.</text>
        <dbReference type="EC" id="2.7.13.3"/>
    </reaction>
</comment>
<dbReference type="SUPFAM" id="SSF52172">
    <property type="entry name" value="CheY-like"/>
    <property type="match status" value="1"/>
</dbReference>
<dbReference type="EMBL" id="JAAQOM010000001">
    <property type="protein sequence ID" value="NIA52405.1"/>
    <property type="molecule type" value="Genomic_DNA"/>
</dbReference>
<dbReference type="Gene3D" id="3.40.50.2300">
    <property type="match status" value="1"/>
</dbReference>
<evidence type="ECO:0000256" key="3">
    <source>
        <dbReference type="ARBA" id="ARBA00022553"/>
    </source>
</evidence>
<feature type="domain" description="Histidine kinase" evidence="8">
    <location>
        <begin position="300"/>
        <end position="530"/>
    </location>
</feature>
<dbReference type="InterPro" id="IPR011006">
    <property type="entry name" value="CheY-like_superfamily"/>
</dbReference>
<name>A0ABX0P829_9BURK</name>
<dbReference type="InterPro" id="IPR005467">
    <property type="entry name" value="His_kinase_dom"/>
</dbReference>
<dbReference type="Pfam" id="PF02518">
    <property type="entry name" value="HATPase_c"/>
    <property type="match status" value="1"/>
</dbReference>
<evidence type="ECO:0000256" key="5">
    <source>
        <dbReference type="ARBA" id="ARBA00022777"/>
    </source>
</evidence>
<proteinExistence type="predicted"/>
<keyword evidence="3 6" id="KW-0597">Phosphoprotein</keyword>
<evidence type="ECO:0000313" key="10">
    <source>
        <dbReference type="EMBL" id="NIA52405.1"/>
    </source>
</evidence>
<feature type="transmembrane region" description="Helical" evidence="7">
    <location>
        <begin position="229"/>
        <end position="252"/>
    </location>
</feature>
<evidence type="ECO:0000256" key="6">
    <source>
        <dbReference type="PROSITE-ProRule" id="PRU00169"/>
    </source>
</evidence>
<dbReference type="SUPFAM" id="SSF47384">
    <property type="entry name" value="Homodimeric domain of signal transducing histidine kinase"/>
    <property type="match status" value="1"/>
</dbReference>
<organism evidence="10 11">
    <name type="scientific">Telluria antibiotica</name>
    <dbReference type="NCBI Taxonomy" id="2717319"/>
    <lineage>
        <taxon>Bacteria</taxon>
        <taxon>Pseudomonadati</taxon>
        <taxon>Pseudomonadota</taxon>
        <taxon>Betaproteobacteria</taxon>
        <taxon>Burkholderiales</taxon>
        <taxon>Oxalobacteraceae</taxon>
        <taxon>Telluria group</taxon>
        <taxon>Telluria</taxon>
    </lineage>
</organism>
<evidence type="ECO:0000313" key="11">
    <source>
        <dbReference type="Proteomes" id="UP000716322"/>
    </source>
</evidence>
<evidence type="ECO:0000256" key="4">
    <source>
        <dbReference type="ARBA" id="ARBA00022679"/>
    </source>
</evidence>
<dbReference type="PROSITE" id="PS50109">
    <property type="entry name" value="HIS_KIN"/>
    <property type="match status" value="1"/>
</dbReference>
<feature type="modified residue" description="4-aspartylphosphate" evidence="6">
    <location>
        <position position="602"/>
    </location>
</feature>
<protein>
    <recommendedName>
        <fullName evidence="2">histidine kinase</fullName>
        <ecNumber evidence="2">2.7.13.3</ecNumber>
    </recommendedName>
</protein>
<comment type="caution">
    <text evidence="10">The sequence shown here is derived from an EMBL/GenBank/DDBJ whole genome shotgun (WGS) entry which is preliminary data.</text>
</comment>
<dbReference type="InterPro" id="IPR001789">
    <property type="entry name" value="Sig_transdc_resp-reg_receiver"/>
</dbReference>
<evidence type="ECO:0000259" key="9">
    <source>
        <dbReference type="PROSITE" id="PS50110"/>
    </source>
</evidence>
<keyword evidence="5" id="KW-0418">Kinase</keyword>
<sequence>MKRWLSRATRIGYVLIALLLLATPVLLVWQHYGMTRTLEISPQHPYGVVVNDDRTAPRGIPTGGSSVASLTITQDAIIMRCYLGPTIEYPFCDLQFQVGGPDKGIDLTGYDSIAFDIRYSGRGRHIVKLHLLNFEPEFAARGGWDAQRFNEALIDVPAEPGFAIPMDAVRTADWWQFQRHIPLSKSDPRLDHVTVVELEASENSAAGQVVTLEMRKIEFRGKWISKTVLLTWLVFAWIAAGIFGLILGLLHFRSNVLASNTRLEQLAAIERERKEAEAARERGLAEAVALARQRSNFLAQMSHELRTPLNAIIGYTQLLGRDPQSLTKRQASGLATIHESGQHLLTLINDILDLARVEAGKMTLHPAAVNLRVFLQVLANIMRVKAEEKGLAFNHELAPGLPAAVTVDETRLRQVLLNLLGNAVKFTDSGTVSLRVLPASAAEVPEGQDGEATARLRFEVADSGIGMTAQQLGRIFQPFEQVATTRRREGGTGLGLAISQQLVHLMGGTIEVASKPGKGSTFWFDITIPVATCSPAAVQPQDTLTGYEGERKRLLVVDDVPQNRAMMLDLLQDAGFIVASATNGLECLVLLDSFRPDLILMDVMMPVMDGNETTRQIRRMPGWGAIPIIAVTASIGAEDELRSLEAGATAFLAKPVEHDALLRTIGKQLSLNWIIGKPTLEPARLEAADSADLVGPPAEEIEVLWRLARIGSMREIREWANCLQALEPAYAPFAARVRTLAQGYHSKELAAFVARYRSENVVPPV</sequence>
<dbReference type="InterPro" id="IPR003661">
    <property type="entry name" value="HisK_dim/P_dom"/>
</dbReference>
<keyword evidence="7" id="KW-1133">Transmembrane helix</keyword>
<dbReference type="CDD" id="cd00082">
    <property type="entry name" value="HisKA"/>
    <property type="match status" value="1"/>
</dbReference>
<dbReference type="InterPro" id="IPR004358">
    <property type="entry name" value="Sig_transdc_His_kin-like_C"/>
</dbReference>
<dbReference type="CDD" id="cd16922">
    <property type="entry name" value="HATPase_EvgS-ArcB-TorS-like"/>
    <property type="match status" value="1"/>
</dbReference>
<dbReference type="PROSITE" id="PS50110">
    <property type="entry name" value="RESPONSE_REGULATORY"/>
    <property type="match status" value="1"/>
</dbReference>
<keyword evidence="4" id="KW-0808">Transferase</keyword>
<dbReference type="Pfam" id="PF00512">
    <property type="entry name" value="HisKA"/>
    <property type="match status" value="1"/>
</dbReference>
<evidence type="ECO:0000259" key="8">
    <source>
        <dbReference type="PROSITE" id="PS50109"/>
    </source>
</evidence>
<reference evidence="10 11" key="1">
    <citation type="submission" date="2020-03" db="EMBL/GenBank/DDBJ databases">
        <title>Genome sequence of strain Massilia sp. TW-1.</title>
        <authorList>
            <person name="Chaudhary D.K."/>
        </authorList>
    </citation>
    <scope>NUCLEOTIDE SEQUENCE [LARGE SCALE GENOMIC DNA]</scope>
    <source>
        <strain evidence="10 11">TW-1</strain>
    </source>
</reference>
<keyword evidence="7" id="KW-0472">Membrane</keyword>
<dbReference type="PRINTS" id="PR00344">
    <property type="entry name" value="BCTRLSENSOR"/>
</dbReference>
<dbReference type="SMART" id="SM00388">
    <property type="entry name" value="HisKA"/>
    <property type="match status" value="1"/>
</dbReference>
<dbReference type="EC" id="2.7.13.3" evidence="2"/>
<dbReference type="Gene3D" id="3.30.565.10">
    <property type="entry name" value="Histidine kinase-like ATPase, C-terminal domain"/>
    <property type="match status" value="1"/>
</dbReference>
<dbReference type="Pfam" id="PF00072">
    <property type="entry name" value="Response_reg"/>
    <property type="match status" value="1"/>
</dbReference>
<dbReference type="SUPFAM" id="SSF55874">
    <property type="entry name" value="ATPase domain of HSP90 chaperone/DNA topoisomerase II/histidine kinase"/>
    <property type="match status" value="1"/>
</dbReference>
<evidence type="ECO:0000256" key="2">
    <source>
        <dbReference type="ARBA" id="ARBA00012438"/>
    </source>
</evidence>
<dbReference type="CDD" id="cd17546">
    <property type="entry name" value="REC_hyHK_CKI1_RcsC-like"/>
    <property type="match status" value="1"/>
</dbReference>
<keyword evidence="11" id="KW-1185">Reference proteome</keyword>
<dbReference type="Proteomes" id="UP000716322">
    <property type="component" value="Unassembled WGS sequence"/>
</dbReference>
<dbReference type="RefSeq" id="WP_166855909.1">
    <property type="nucleotide sequence ID" value="NZ_JAAQOM010000001.1"/>
</dbReference>
<gene>
    <name evidence="10" type="ORF">HAV22_01885</name>
</gene>
<dbReference type="InterPro" id="IPR003594">
    <property type="entry name" value="HATPase_dom"/>
</dbReference>
<dbReference type="InterPro" id="IPR036890">
    <property type="entry name" value="HATPase_C_sf"/>
</dbReference>
<dbReference type="Gene3D" id="1.10.287.130">
    <property type="match status" value="1"/>
</dbReference>
<feature type="domain" description="Response regulatory" evidence="9">
    <location>
        <begin position="553"/>
        <end position="669"/>
    </location>
</feature>
<evidence type="ECO:0000256" key="1">
    <source>
        <dbReference type="ARBA" id="ARBA00000085"/>
    </source>
</evidence>
<accession>A0ABX0P829</accession>